<dbReference type="EC" id="2.1.1.-" evidence="4"/>
<evidence type="ECO:0000256" key="1">
    <source>
        <dbReference type="ARBA" id="ARBA00006594"/>
    </source>
</evidence>
<dbReference type="Gene3D" id="3.40.50.150">
    <property type="entry name" value="Vaccinia Virus protein VP39"/>
    <property type="match status" value="2"/>
</dbReference>
<dbReference type="GO" id="GO:0003677">
    <property type="term" value="F:DNA binding"/>
    <property type="evidence" value="ECO:0007669"/>
    <property type="project" value="InterPro"/>
</dbReference>
<dbReference type="InterPro" id="IPR001091">
    <property type="entry name" value="RM_Methyltransferase"/>
</dbReference>
<dbReference type="PROSITE" id="PS00092">
    <property type="entry name" value="N6_MTASE"/>
    <property type="match status" value="1"/>
</dbReference>
<feature type="domain" description="DNA methylase N-4/N-6" evidence="5">
    <location>
        <begin position="141"/>
        <end position="199"/>
    </location>
</feature>
<dbReference type="GO" id="GO:0009007">
    <property type="term" value="F:site-specific DNA-methyltransferase (adenine-specific) activity"/>
    <property type="evidence" value="ECO:0007669"/>
    <property type="project" value="TreeGrafter"/>
</dbReference>
<evidence type="ECO:0000256" key="4">
    <source>
        <dbReference type="RuleBase" id="RU362026"/>
    </source>
</evidence>
<organism evidence="6 7">
    <name type="scientific">Paracidobacterium acidisoli</name>
    <dbReference type="NCBI Taxonomy" id="2303751"/>
    <lineage>
        <taxon>Bacteria</taxon>
        <taxon>Pseudomonadati</taxon>
        <taxon>Acidobacteriota</taxon>
        <taxon>Terriglobia</taxon>
        <taxon>Terriglobales</taxon>
        <taxon>Acidobacteriaceae</taxon>
        <taxon>Paracidobacterium</taxon>
    </lineage>
</organism>
<dbReference type="Proteomes" id="UP000264702">
    <property type="component" value="Unassembled WGS sequence"/>
</dbReference>
<dbReference type="PRINTS" id="PR00508">
    <property type="entry name" value="S21N4MTFRASE"/>
</dbReference>
<evidence type="ECO:0000259" key="5">
    <source>
        <dbReference type="Pfam" id="PF01555"/>
    </source>
</evidence>
<dbReference type="OrthoDB" id="9800801at2"/>
<keyword evidence="7" id="KW-1185">Reference proteome</keyword>
<dbReference type="PANTHER" id="PTHR13370">
    <property type="entry name" value="RNA METHYLASE-RELATED"/>
    <property type="match status" value="1"/>
</dbReference>
<name>A0A372INJ6_9BACT</name>
<dbReference type="InterPro" id="IPR002941">
    <property type="entry name" value="DNA_methylase_N4/N6"/>
</dbReference>
<dbReference type="EMBL" id="QVQT01000004">
    <property type="protein sequence ID" value="RFU16321.1"/>
    <property type="molecule type" value="Genomic_DNA"/>
</dbReference>
<dbReference type="Pfam" id="PF01555">
    <property type="entry name" value="N6_N4_Mtase"/>
    <property type="match status" value="1"/>
</dbReference>
<dbReference type="AlphaFoldDB" id="A0A372INJ6"/>
<gene>
    <name evidence="6" type="ORF">D0Y96_13100</name>
</gene>
<evidence type="ECO:0000313" key="7">
    <source>
        <dbReference type="Proteomes" id="UP000264702"/>
    </source>
</evidence>
<dbReference type="GO" id="GO:0032259">
    <property type="term" value="P:methylation"/>
    <property type="evidence" value="ECO:0007669"/>
    <property type="project" value="UniProtKB-KW"/>
</dbReference>
<comment type="caution">
    <text evidence="6">The sequence shown here is derived from an EMBL/GenBank/DDBJ whole genome shotgun (WGS) entry which is preliminary data.</text>
</comment>
<evidence type="ECO:0000256" key="3">
    <source>
        <dbReference type="ARBA" id="ARBA00022679"/>
    </source>
</evidence>
<keyword evidence="3 6" id="KW-0808">Transferase</keyword>
<evidence type="ECO:0000256" key="2">
    <source>
        <dbReference type="ARBA" id="ARBA00022603"/>
    </source>
</evidence>
<sequence>MKPYYEHAGITIYQGDCREVLSELPPIDAVISDPPYGIHFDTDYRKFTSGLDVKRNVHKPVYGDDEPFDPSPWLRFRSVVLWGANIYSSRLPRGSWLVWDKRFSNGSAFLADAEAAWMNSGYGIHLLSVTQQGFIRPEPIEHPTQKPVAVMRWCIEKARPKGIILDPYMGSGTTLVAAKHLGHTAIGIEIEEEYCEIAARRLSQEVLPFDRSKQKGH</sequence>
<reference evidence="6 7" key="1">
    <citation type="submission" date="2018-08" db="EMBL/GenBank/DDBJ databases">
        <title>Acidipila sp. 4G-K13, an acidobacterium isolated from forest soil.</title>
        <authorList>
            <person name="Gao Z.-H."/>
            <person name="Qiu L.-H."/>
        </authorList>
    </citation>
    <scope>NUCLEOTIDE SEQUENCE [LARGE SCALE GENOMIC DNA]</scope>
    <source>
        <strain evidence="6 7">4G-K13</strain>
    </source>
</reference>
<proteinExistence type="inferred from homology"/>
<dbReference type="PANTHER" id="PTHR13370:SF3">
    <property type="entry name" value="TRNA (GUANINE(10)-N2)-METHYLTRANSFERASE HOMOLOG"/>
    <property type="match status" value="1"/>
</dbReference>
<dbReference type="GO" id="GO:0005737">
    <property type="term" value="C:cytoplasm"/>
    <property type="evidence" value="ECO:0007669"/>
    <property type="project" value="TreeGrafter"/>
</dbReference>
<protein>
    <recommendedName>
        <fullName evidence="4">Methyltransferase</fullName>
        <ecNumber evidence="4">2.1.1.-</ecNumber>
    </recommendedName>
</protein>
<dbReference type="GO" id="GO:0008170">
    <property type="term" value="F:N-methyltransferase activity"/>
    <property type="evidence" value="ECO:0007669"/>
    <property type="project" value="InterPro"/>
</dbReference>
<dbReference type="RefSeq" id="WP_117300554.1">
    <property type="nucleotide sequence ID" value="NZ_QVQT02000004.1"/>
</dbReference>
<accession>A0A372INJ6</accession>
<comment type="similarity">
    <text evidence="1 4">Belongs to the N(4)/N(6)-methyltransferase family.</text>
</comment>
<keyword evidence="2 6" id="KW-0489">Methyltransferase</keyword>
<dbReference type="InterPro" id="IPR002052">
    <property type="entry name" value="DNA_methylase_N6_adenine_CS"/>
</dbReference>
<dbReference type="InterPro" id="IPR029063">
    <property type="entry name" value="SAM-dependent_MTases_sf"/>
</dbReference>
<dbReference type="SUPFAM" id="SSF53335">
    <property type="entry name" value="S-adenosyl-L-methionine-dependent methyltransferases"/>
    <property type="match status" value="1"/>
</dbReference>
<evidence type="ECO:0000313" key="6">
    <source>
        <dbReference type="EMBL" id="RFU16321.1"/>
    </source>
</evidence>